<evidence type="ECO:0000256" key="17">
    <source>
        <dbReference type="ARBA" id="ARBA00060592"/>
    </source>
</evidence>
<evidence type="ECO:0000256" key="15">
    <source>
        <dbReference type="ARBA" id="ARBA00023316"/>
    </source>
</evidence>
<dbReference type="EC" id="3.4.16.4" evidence="5"/>
<dbReference type="PANTHER" id="PTHR21581:SF6">
    <property type="entry name" value="TRAFFICKING PROTEIN PARTICLE COMPLEX SUBUNIT 12"/>
    <property type="match status" value="1"/>
</dbReference>
<evidence type="ECO:0000256" key="20">
    <source>
        <dbReference type="RuleBase" id="RU004016"/>
    </source>
</evidence>
<evidence type="ECO:0000256" key="2">
    <source>
        <dbReference type="ARBA" id="ARBA00004417"/>
    </source>
</evidence>
<evidence type="ECO:0000256" key="3">
    <source>
        <dbReference type="ARBA" id="ARBA00004752"/>
    </source>
</evidence>
<dbReference type="GO" id="GO:0009252">
    <property type="term" value="P:peptidoglycan biosynthetic process"/>
    <property type="evidence" value="ECO:0007669"/>
    <property type="project" value="UniProtKB-UniPathway"/>
</dbReference>
<dbReference type="InterPro" id="IPR018044">
    <property type="entry name" value="Peptidase_S11"/>
</dbReference>
<dbReference type="GO" id="GO:0006508">
    <property type="term" value="P:proteolysis"/>
    <property type="evidence" value="ECO:0007669"/>
    <property type="project" value="UniProtKB-KW"/>
</dbReference>
<comment type="subcellular location">
    <subcellularLocation>
        <location evidence="2">Cell inner membrane</location>
        <topology evidence="2">Peripheral membrane protein</topology>
    </subcellularLocation>
</comment>
<dbReference type="OrthoDB" id="9795979at2"/>
<sequence length="410" mass="44546">MDTRMALTNPFSLPSLARAVMAGSVLLLALVPAVKAEQTQAPAAPAMEARAWILMDYASGKVLAEGNADEKLDPASLTKLMTSYVVGQALKAGKIHLDDKVTIGKDAWATGNPALRGSSLMFLKPGDQVPVSELNKGVIIQSGNDASIAIADYVAGSQDAFVGLMNGYAQRLGLTNTTFKTVHGLDAPGQFSTARDMALLGKALIHDVPDEYAIHKEKEFTFNNIRQPNRNRLLWSTNLNVDGMKTGTTAGAGYNLVASATQGDMRLISVVLGTKTDGIRFRESEKLLTWGFRFYETVTPIKPDATFVSQRVWFGDKSEAKLGAGEAGSITIPKGQLKNLKATWKLTQPQLTAPLKKGQVVGTIDFQLNGQNIEQRPLVVMEAVEEGGFLSRLWDRVLMQFHKWFGSWFS</sequence>
<evidence type="ECO:0000256" key="19">
    <source>
        <dbReference type="PIRSR" id="PIRSR618044-2"/>
    </source>
</evidence>
<dbReference type="Proteomes" id="UP000037315">
    <property type="component" value="Unassembled WGS sequence"/>
</dbReference>
<dbReference type="EMBL" id="LFEJ01000022">
    <property type="protein sequence ID" value="KMV33513.1"/>
    <property type="molecule type" value="Genomic_DNA"/>
</dbReference>
<keyword evidence="12" id="KW-0133">Cell shape</keyword>
<comment type="similarity">
    <text evidence="4 20">Belongs to the peptidase S11 family.</text>
</comment>
<feature type="domain" description="Peptidase S11 D-Ala-D-Ala carboxypeptidase A C-terminal" evidence="22">
    <location>
        <begin position="295"/>
        <end position="386"/>
    </location>
</feature>
<evidence type="ECO:0000313" key="24">
    <source>
        <dbReference type="Proteomes" id="UP000037315"/>
    </source>
</evidence>
<dbReference type="Gene3D" id="3.40.710.10">
    <property type="entry name" value="DD-peptidase/beta-lactamase superfamily"/>
    <property type="match status" value="1"/>
</dbReference>
<dbReference type="GO" id="GO:0008658">
    <property type="term" value="F:penicillin binding"/>
    <property type="evidence" value="ECO:0007669"/>
    <property type="project" value="UniProtKB-ARBA"/>
</dbReference>
<dbReference type="SUPFAM" id="SSF69189">
    <property type="entry name" value="Penicillin-binding protein associated domain"/>
    <property type="match status" value="1"/>
</dbReference>
<keyword evidence="24" id="KW-1185">Reference proteome</keyword>
<evidence type="ECO:0000256" key="21">
    <source>
        <dbReference type="SAM" id="SignalP"/>
    </source>
</evidence>
<evidence type="ECO:0000256" key="18">
    <source>
        <dbReference type="PIRSR" id="PIRSR618044-1"/>
    </source>
</evidence>
<organism evidence="23 24">
    <name type="scientific">Franconibacter pulveris</name>
    <dbReference type="NCBI Taxonomy" id="435910"/>
    <lineage>
        <taxon>Bacteria</taxon>
        <taxon>Pseudomonadati</taxon>
        <taxon>Pseudomonadota</taxon>
        <taxon>Gammaproteobacteria</taxon>
        <taxon>Enterobacterales</taxon>
        <taxon>Enterobacteriaceae</taxon>
        <taxon>Franconibacter</taxon>
    </lineage>
</organism>
<comment type="pathway">
    <text evidence="17">Glycan biosynthesis.</text>
</comment>
<feature type="active site" description="Proton acceptor" evidence="18">
    <location>
        <position position="79"/>
    </location>
</feature>
<keyword evidence="11" id="KW-0378">Hydrolase</keyword>
<keyword evidence="14" id="KW-0472">Membrane</keyword>
<evidence type="ECO:0000256" key="11">
    <source>
        <dbReference type="ARBA" id="ARBA00022801"/>
    </source>
</evidence>
<evidence type="ECO:0000256" key="5">
    <source>
        <dbReference type="ARBA" id="ARBA00012448"/>
    </source>
</evidence>
<keyword evidence="13" id="KW-0573">Peptidoglycan synthesis</keyword>
<evidence type="ECO:0000256" key="1">
    <source>
        <dbReference type="ARBA" id="ARBA00003217"/>
    </source>
</evidence>
<keyword evidence="9" id="KW-0645">Protease</keyword>
<keyword evidence="7" id="KW-0997">Cell inner membrane</keyword>
<dbReference type="InterPro" id="IPR012907">
    <property type="entry name" value="Peptidase_S11_C"/>
</dbReference>
<keyword evidence="8" id="KW-0121">Carboxypeptidase</keyword>
<comment type="catalytic activity">
    <reaction evidence="16">
        <text>Preferential cleavage: (Ac)2-L-Lys-D-Ala-|-D-Ala. Also transpeptidation of peptidyl-alanyl moieties that are N-acyl substituents of D-alanine.</text>
        <dbReference type="EC" id="3.4.16.4"/>
    </reaction>
</comment>
<dbReference type="InterPro" id="IPR037167">
    <property type="entry name" value="Peptidase_S11_C_sf"/>
</dbReference>
<comment type="pathway">
    <text evidence="3">Cell wall biogenesis; peptidoglycan biosynthesis.</text>
</comment>
<feature type="active site" evidence="18">
    <location>
        <position position="142"/>
    </location>
</feature>
<evidence type="ECO:0000256" key="4">
    <source>
        <dbReference type="ARBA" id="ARBA00007164"/>
    </source>
</evidence>
<dbReference type="PATRIC" id="fig|1656095.3.peg.3040"/>
<feature type="active site" description="Acyl-ester intermediate" evidence="18">
    <location>
        <position position="76"/>
    </location>
</feature>
<dbReference type="GO" id="GO:0042803">
    <property type="term" value="F:protein homodimerization activity"/>
    <property type="evidence" value="ECO:0007669"/>
    <property type="project" value="UniProtKB-ARBA"/>
</dbReference>
<evidence type="ECO:0000256" key="8">
    <source>
        <dbReference type="ARBA" id="ARBA00022645"/>
    </source>
</evidence>
<dbReference type="SMART" id="SM00936">
    <property type="entry name" value="PBP5_C"/>
    <property type="match status" value="1"/>
</dbReference>
<keyword evidence="15" id="KW-0961">Cell wall biogenesis/degradation</keyword>
<dbReference type="GO" id="GO:0071555">
    <property type="term" value="P:cell wall organization"/>
    <property type="evidence" value="ECO:0007669"/>
    <property type="project" value="UniProtKB-KW"/>
</dbReference>
<evidence type="ECO:0000256" key="7">
    <source>
        <dbReference type="ARBA" id="ARBA00022519"/>
    </source>
</evidence>
<gene>
    <name evidence="23" type="ORF">ACH50_16300</name>
</gene>
<evidence type="ECO:0000256" key="12">
    <source>
        <dbReference type="ARBA" id="ARBA00022960"/>
    </source>
</evidence>
<accession>A0A0J8VJ45</accession>
<keyword evidence="10 21" id="KW-0732">Signal</keyword>
<feature type="chain" id="PRO_5005311200" description="serine-type D-Ala-D-Ala carboxypeptidase" evidence="21">
    <location>
        <begin position="37"/>
        <end position="410"/>
    </location>
</feature>
<dbReference type="NCBIfam" id="NF007445">
    <property type="entry name" value="PRK10001.1"/>
    <property type="match status" value="1"/>
</dbReference>
<comment type="function">
    <text evidence="1">Removes C-terminal D-alanyl residues from sugar-peptide cell wall precursors.</text>
</comment>
<dbReference type="InterPro" id="IPR001967">
    <property type="entry name" value="Peptidase_S11_N"/>
</dbReference>
<dbReference type="AlphaFoldDB" id="A0A0J8VJ45"/>
<protein>
    <recommendedName>
        <fullName evidence="5">serine-type D-Ala-D-Ala carboxypeptidase</fullName>
        <ecNumber evidence="5">3.4.16.4</ecNumber>
    </recommendedName>
</protein>
<comment type="caution">
    <text evidence="23">The sequence shown here is derived from an EMBL/GenBank/DDBJ whole genome shotgun (WGS) entry which is preliminary data.</text>
</comment>
<dbReference type="GO" id="GO:0005886">
    <property type="term" value="C:plasma membrane"/>
    <property type="evidence" value="ECO:0007669"/>
    <property type="project" value="UniProtKB-SubCell"/>
</dbReference>
<evidence type="ECO:0000256" key="14">
    <source>
        <dbReference type="ARBA" id="ARBA00023136"/>
    </source>
</evidence>
<dbReference type="GO" id="GO:0008360">
    <property type="term" value="P:regulation of cell shape"/>
    <property type="evidence" value="ECO:0007669"/>
    <property type="project" value="UniProtKB-KW"/>
</dbReference>
<dbReference type="SUPFAM" id="SSF56601">
    <property type="entry name" value="beta-lactamase/transpeptidase-like"/>
    <property type="match status" value="1"/>
</dbReference>
<dbReference type="InterPro" id="IPR012338">
    <property type="entry name" value="Beta-lactam/transpept-like"/>
</dbReference>
<dbReference type="PANTHER" id="PTHR21581">
    <property type="entry name" value="D-ALANYL-D-ALANINE CARBOXYPEPTIDASE"/>
    <property type="match status" value="1"/>
</dbReference>
<dbReference type="FunFam" id="3.40.710.10:FF:000001">
    <property type="entry name" value="D-alanyl-D-alanine serine-type carboxypeptidase"/>
    <property type="match status" value="1"/>
</dbReference>
<dbReference type="PRINTS" id="PR00725">
    <property type="entry name" value="DADACBPTASE1"/>
</dbReference>
<evidence type="ECO:0000313" key="23">
    <source>
        <dbReference type="EMBL" id="KMV33513.1"/>
    </source>
</evidence>
<dbReference type="GO" id="GO:0030288">
    <property type="term" value="C:outer membrane-bounded periplasmic space"/>
    <property type="evidence" value="ECO:0007669"/>
    <property type="project" value="UniProtKB-ARBA"/>
</dbReference>
<evidence type="ECO:0000259" key="22">
    <source>
        <dbReference type="SMART" id="SM00936"/>
    </source>
</evidence>
<reference evidence="23 24" key="1">
    <citation type="submission" date="2015-06" db="EMBL/GenBank/DDBJ databases">
        <title>Genome sequencing of Cronobacter sp. strain DJ34 isolated from petroleum contaminated sludge of Duliajan Oil Fields, Assam, India.</title>
        <authorList>
            <person name="Pal S."/>
            <person name="Banerjee T.D."/>
            <person name="Roy A."/>
            <person name="Sar P."/>
            <person name="Kazy S.K."/>
        </authorList>
    </citation>
    <scope>NUCLEOTIDE SEQUENCE [LARGE SCALE GENOMIC DNA]</scope>
    <source>
        <strain evidence="23 24">DJ34</strain>
    </source>
</reference>
<evidence type="ECO:0000256" key="13">
    <source>
        <dbReference type="ARBA" id="ARBA00022984"/>
    </source>
</evidence>
<evidence type="ECO:0000256" key="6">
    <source>
        <dbReference type="ARBA" id="ARBA00022475"/>
    </source>
</evidence>
<feature type="binding site" evidence="19">
    <location>
        <position position="245"/>
    </location>
    <ligand>
        <name>substrate</name>
    </ligand>
</feature>
<evidence type="ECO:0000256" key="9">
    <source>
        <dbReference type="ARBA" id="ARBA00022670"/>
    </source>
</evidence>
<evidence type="ECO:0000256" key="10">
    <source>
        <dbReference type="ARBA" id="ARBA00022729"/>
    </source>
</evidence>
<dbReference type="GO" id="GO:0009002">
    <property type="term" value="F:serine-type D-Ala-D-Ala carboxypeptidase activity"/>
    <property type="evidence" value="ECO:0007669"/>
    <property type="project" value="UniProtKB-EC"/>
</dbReference>
<proteinExistence type="inferred from homology"/>
<dbReference type="InterPro" id="IPR015956">
    <property type="entry name" value="Peniciliin-bd_prot_C_sf"/>
</dbReference>
<dbReference type="Gene3D" id="2.60.410.10">
    <property type="entry name" value="D-Ala-D-Ala carboxypeptidase, C-terminal domain"/>
    <property type="match status" value="1"/>
</dbReference>
<keyword evidence="6" id="KW-1003">Cell membrane</keyword>
<name>A0A0J8VJ45_9ENTR</name>
<dbReference type="UniPathway" id="UPA00219"/>
<feature type="signal peptide" evidence="21">
    <location>
        <begin position="1"/>
        <end position="36"/>
    </location>
</feature>
<dbReference type="Pfam" id="PF07943">
    <property type="entry name" value="PBP5_C"/>
    <property type="match status" value="1"/>
</dbReference>
<dbReference type="Pfam" id="PF00768">
    <property type="entry name" value="Peptidase_S11"/>
    <property type="match status" value="1"/>
</dbReference>
<dbReference type="FunFam" id="2.60.410.10:FF:000001">
    <property type="entry name" value="D-alanyl-D-alanine carboxypeptidase dacA"/>
    <property type="match status" value="1"/>
</dbReference>
<evidence type="ECO:0000256" key="16">
    <source>
        <dbReference type="ARBA" id="ARBA00034000"/>
    </source>
</evidence>
<dbReference type="STRING" id="1121863.GCA_000621185_00274"/>